<dbReference type="PANTHER" id="PTHR11403:SF2">
    <property type="entry name" value="CYTOCHROME BO(3) UBIQUINOL OXIDASE SUBUNIT 3"/>
    <property type="match status" value="1"/>
</dbReference>
<accession>A0A4D6YJV8</accession>
<evidence type="ECO:0000256" key="6">
    <source>
        <dbReference type="ARBA" id="ARBA00022475"/>
    </source>
</evidence>
<dbReference type="InterPro" id="IPR035973">
    <property type="entry name" value="Cyt_c_oxidase_su3-like_sf"/>
</dbReference>
<dbReference type="PANTHER" id="PTHR11403">
    <property type="entry name" value="CYTOCHROME C OXIDASE SUBUNIT III"/>
    <property type="match status" value="1"/>
</dbReference>
<dbReference type="GO" id="GO:0005886">
    <property type="term" value="C:plasma membrane"/>
    <property type="evidence" value="ECO:0007669"/>
    <property type="project" value="UniProtKB-SubCell"/>
</dbReference>
<name>A0A4D6YJV8_9GAMM</name>
<feature type="transmembrane region" description="Helical" evidence="17">
    <location>
        <begin position="183"/>
        <end position="202"/>
    </location>
</feature>
<dbReference type="Pfam" id="PF00510">
    <property type="entry name" value="COX3"/>
    <property type="match status" value="1"/>
</dbReference>
<keyword evidence="10 17" id="KW-0472">Membrane</keyword>
<evidence type="ECO:0000313" key="19">
    <source>
        <dbReference type="EMBL" id="QCI26881.1"/>
    </source>
</evidence>
<evidence type="ECO:0000256" key="4">
    <source>
        <dbReference type="ARBA" id="ARBA00014687"/>
    </source>
</evidence>
<proteinExistence type="inferred from homology"/>
<comment type="subunit">
    <text evidence="3">Heterooctamer of two A chains, two B chains, two C chains and two D chains.</text>
</comment>
<evidence type="ECO:0000256" key="3">
    <source>
        <dbReference type="ARBA" id="ARBA00011700"/>
    </source>
</evidence>
<dbReference type="EMBL" id="CP034852">
    <property type="protein sequence ID" value="QCI26881.1"/>
    <property type="molecule type" value="Genomic_DNA"/>
</dbReference>
<evidence type="ECO:0000256" key="10">
    <source>
        <dbReference type="ARBA" id="ARBA00023136"/>
    </source>
</evidence>
<dbReference type="InterPro" id="IPR024791">
    <property type="entry name" value="Cyt_c/ubiquinol_Oxase_su3"/>
</dbReference>
<evidence type="ECO:0000256" key="1">
    <source>
        <dbReference type="ARBA" id="ARBA00004651"/>
    </source>
</evidence>
<dbReference type="RefSeq" id="WP_158353662.1">
    <property type="nucleotide sequence ID" value="NZ_CP034852.1"/>
</dbReference>
<evidence type="ECO:0000256" key="17">
    <source>
        <dbReference type="SAM" id="Phobius"/>
    </source>
</evidence>
<keyword evidence="9 17" id="KW-1133">Transmembrane helix</keyword>
<dbReference type="PROSITE" id="PS50253">
    <property type="entry name" value="COX3"/>
    <property type="match status" value="1"/>
</dbReference>
<feature type="transmembrane region" description="Helical" evidence="17">
    <location>
        <begin position="70"/>
        <end position="93"/>
    </location>
</feature>
<feature type="transmembrane region" description="Helical" evidence="17">
    <location>
        <begin position="29"/>
        <end position="49"/>
    </location>
</feature>
<evidence type="ECO:0000256" key="15">
    <source>
        <dbReference type="ARBA" id="ARBA00032717"/>
    </source>
</evidence>
<evidence type="ECO:0000256" key="9">
    <source>
        <dbReference type="ARBA" id="ARBA00022989"/>
    </source>
</evidence>
<evidence type="ECO:0000256" key="5">
    <source>
        <dbReference type="ARBA" id="ARBA00022448"/>
    </source>
</evidence>
<keyword evidence="8" id="KW-0249">Electron transport</keyword>
<evidence type="ECO:0000256" key="2">
    <source>
        <dbReference type="ARBA" id="ARBA00010581"/>
    </source>
</evidence>
<comment type="function">
    <text evidence="11">Cytochrome bo(3) ubiquinol terminal oxidase is the component of the aerobic respiratory chain of E.coli that predominates when cells are grown at high aeration. Has proton pump activity across the membrane in addition to electron transfer, pumping 2 protons/electron.</text>
</comment>
<dbReference type="FunFam" id="1.20.120.80:FF:000001">
    <property type="entry name" value="Cytochrome (Ubi)quinol oxidase subunit III"/>
    <property type="match status" value="1"/>
</dbReference>
<dbReference type="GO" id="GO:0004129">
    <property type="term" value="F:cytochrome-c oxidase activity"/>
    <property type="evidence" value="ECO:0007669"/>
    <property type="project" value="InterPro"/>
</dbReference>
<dbReference type="AlphaFoldDB" id="A0A4D6YJV8"/>
<evidence type="ECO:0000256" key="7">
    <source>
        <dbReference type="ARBA" id="ARBA00022692"/>
    </source>
</evidence>
<dbReference type="GO" id="GO:0019646">
    <property type="term" value="P:aerobic electron transport chain"/>
    <property type="evidence" value="ECO:0007669"/>
    <property type="project" value="InterPro"/>
</dbReference>
<dbReference type="InterPro" id="IPR013833">
    <property type="entry name" value="Cyt_c_oxidase_su3_a-hlx"/>
</dbReference>
<keyword evidence="20" id="KW-1185">Reference proteome</keyword>
<feature type="transmembrane region" description="Helical" evidence="17">
    <location>
        <begin position="99"/>
        <end position="119"/>
    </location>
</feature>
<protein>
    <recommendedName>
        <fullName evidence="4">Cytochrome bo(3) ubiquinol oxidase subunit 3</fullName>
    </recommendedName>
    <alternativeName>
        <fullName evidence="14">Cytochrome o ubiquinol oxidase subunit 3</fullName>
    </alternativeName>
    <alternativeName>
        <fullName evidence="12">Oxidase bo(3) subunit 3</fullName>
    </alternativeName>
    <alternativeName>
        <fullName evidence="15">Ubiquinol oxidase polypeptide III</fullName>
    </alternativeName>
    <alternativeName>
        <fullName evidence="13">Ubiquinol oxidase subunit 3</fullName>
    </alternativeName>
</protein>
<sequence length="203" mass="24500">MKNKVFSILDQKHLININNTVNDKKLLGFWLYLMSDCIIFASIFAVYFVMRSHSFINFNIYQQKFNYNFILTETILLLCSSFTCGIATSSVYFKKIYMTYIWLLITFIFGISFVCMELFEIHNFFQKDFSPQKDGLFSSIFTLLSMHVIHVFVGLIWIFFIIIQMYYFNINKNVYTNLLCLSLFWHFLDIIWIFLYTFIYFIR</sequence>
<dbReference type="InterPro" id="IPR000298">
    <property type="entry name" value="Cyt_c_oxidase-like_su3"/>
</dbReference>
<keyword evidence="6" id="KW-1003">Cell membrane</keyword>
<dbReference type="OrthoDB" id="9810850at2"/>
<dbReference type="Gene3D" id="1.20.120.80">
    <property type="entry name" value="Cytochrome c oxidase, subunit III, four-helix bundle"/>
    <property type="match status" value="1"/>
</dbReference>
<reference evidence="19 20" key="1">
    <citation type="submission" date="2018-12" db="EMBL/GenBank/DDBJ databases">
        <authorList>
            <person name="Chong R.A."/>
        </authorList>
    </citation>
    <scope>NUCLEOTIDE SEQUENCE [LARGE SCALE GENOMIC DNA]</scope>
    <source>
        <strain evidence="19 20">Tca</strain>
    </source>
</reference>
<gene>
    <name evidence="19" type="ORF">D9V80_01820</name>
</gene>
<evidence type="ECO:0000256" key="14">
    <source>
        <dbReference type="ARBA" id="ARBA00032189"/>
    </source>
</evidence>
<evidence type="ECO:0000256" key="8">
    <source>
        <dbReference type="ARBA" id="ARBA00022982"/>
    </source>
</evidence>
<evidence type="ECO:0000313" key="20">
    <source>
        <dbReference type="Proteomes" id="UP000298782"/>
    </source>
</evidence>
<evidence type="ECO:0000256" key="11">
    <source>
        <dbReference type="ARBA" id="ARBA00025694"/>
    </source>
</evidence>
<dbReference type="SUPFAM" id="SSF81452">
    <property type="entry name" value="Cytochrome c oxidase subunit III-like"/>
    <property type="match status" value="1"/>
</dbReference>
<evidence type="ECO:0000256" key="16">
    <source>
        <dbReference type="RuleBase" id="RU003376"/>
    </source>
</evidence>
<dbReference type="Proteomes" id="UP000298782">
    <property type="component" value="Chromosome"/>
</dbReference>
<feature type="transmembrane region" description="Helical" evidence="17">
    <location>
        <begin position="140"/>
        <end position="163"/>
    </location>
</feature>
<evidence type="ECO:0000256" key="13">
    <source>
        <dbReference type="ARBA" id="ARBA00031884"/>
    </source>
</evidence>
<evidence type="ECO:0000259" key="18">
    <source>
        <dbReference type="PROSITE" id="PS50253"/>
    </source>
</evidence>
<comment type="similarity">
    <text evidence="2 16">Belongs to the cytochrome c oxidase subunit 3 family.</text>
</comment>
<organism evidence="19 20">
    <name type="scientific">Buchnera aphidicola</name>
    <name type="common">Thelaxes californica</name>
    <dbReference type="NCBI Taxonomy" id="1315998"/>
    <lineage>
        <taxon>Bacteria</taxon>
        <taxon>Pseudomonadati</taxon>
        <taxon>Pseudomonadota</taxon>
        <taxon>Gammaproteobacteria</taxon>
        <taxon>Enterobacterales</taxon>
        <taxon>Erwiniaceae</taxon>
        <taxon>Buchnera</taxon>
    </lineage>
</organism>
<keyword evidence="7 16" id="KW-0812">Transmembrane</keyword>
<reference evidence="19 20" key="2">
    <citation type="submission" date="2019-05" db="EMBL/GenBank/DDBJ databases">
        <title>Genome evolution of the obligate endosymbiont Buchnera aphidicola.</title>
        <authorList>
            <person name="Moran N.A."/>
        </authorList>
    </citation>
    <scope>NUCLEOTIDE SEQUENCE [LARGE SCALE GENOMIC DNA]</scope>
    <source>
        <strain evidence="19 20">Tca</strain>
    </source>
</reference>
<comment type="subcellular location">
    <subcellularLocation>
        <location evidence="1 16">Cell membrane</location>
        <topology evidence="1 16">Multi-pass membrane protein</topology>
    </subcellularLocation>
</comment>
<evidence type="ECO:0000256" key="12">
    <source>
        <dbReference type="ARBA" id="ARBA00030072"/>
    </source>
</evidence>
<keyword evidence="5" id="KW-0813">Transport</keyword>
<feature type="domain" description="Heme-copper oxidase subunit III family profile" evidence="18">
    <location>
        <begin position="1"/>
        <end position="203"/>
    </location>
</feature>